<dbReference type="RefSeq" id="WP_126794577.1">
    <property type="nucleotide sequence ID" value="NZ_CP060720.1"/>
</dbReference>
<comment type="caution">
    <text evidence="4">The sequence shown here is derived from an EMBL/GenBank/DDBJ whole genome shotgun (WGS) entry which is preliminary data.</text>
</comment>
<name>A0A430B0B9_9ENTE</name>
<dbReference type="OrthoDB" id="4427456at2"/>
<dbReference type="InterPro" id="IPR001387">
    <property type="entry name" value="Cro/C1-type_HTH"/>
</dbReference>
<keyword evidence="5" id="KW-1185">Reference proteome</keyword>
<sequence length="162" mass="18395">MSEDAGNLISQKRKEKKLTQDDLAKELHVTRQAVSNWERNVTVPDRPTIEKLSAVLGANLDQLVRKEQSSKIGDDQKMIDKEVEKMEMPINKYDTAIGLFYAVSLFVGMMVSLLLVVLKKPETWQMWTILVAIGLLVFLILGLTIHGIITLVRKDEGRNNIY</sequence>
<keyword evidence="2" id="KW-0812">Transmembrane</keyword>
<proteinExistence type="predicted"/>
<dbReference type="PANTHER" id="PTHR46558:SF4">
    <property type="entry name" value="DNA-BIDING PHAGE PROTEIN"/>
    <property type="match status" value="1"/>
</dbReference>
<dbReference type="PANTHER" id="PTHR46558">
    <property type="entry name" value="TRACRIPTIONAL REGULATORY PROTEIN-RELATED-RELATED"/>
    <property type="match status" value="1"/>
</dbReference>
<protein>
    <recommendedName>
        <fullName evidence="3">HTH cro/C1-type domain-containing protein</fullName>
    </recommendedName>
</protein>
<dbReference type="GO" id="GO:0003677">
    <property type="term" value="F:DNA binding"/>
    <property type="evidence" value="ECO:0007669"/>
    <property type="project" value="UniProtKB-KW"/>
</dbReference>
<dbReference type="Proteomes" id="UP000288028">
    <property type="component" value="Unassembled WGS sequence"/>
</dbReference>
<dbReference type="AlphaFoldDB" id="A0A430B0B9"/>
<accession>A0A430B0B9</accession>
<dbReference type="CDD" id="cd00093">
    <property type="entry name" value="HTH_XRE"/>
    <property type="match status" value="1"/>
</dbReference>
<dbReference type="SUPFAM" id="SSF47413">
    <property type="entry name" value="lambda repressor-like DNA-binding domains"/>
    <property type="match status" value="1"/>
</dbReference>
<dbReference type="Pfam" id="PF01381">
    <property type="entry name" value="HTH_3"/>
    <property type="match status" value="1"/>
</dbReference>
<evidence type="ECO:0000313" key="4">
    <source>
        <dbReference type="EMBL" id="RSU13691.1"/>
    </source>
</evidence>
<dbReference type="Gene3D" id="1.10.260.40">
    <property type="entry name" value="lambda repressor-like DNA-binding domains"/>
    <property type="match status" value="1"/>
</dbReference>
<evidence type="ECO:0000313" key="5">
    <source>
        <dbReference type="Proteomes" id="UP000288028"/>
    </source>
</evidence>
<gene>
    <name evidence="4" type="ORF">CBF28_09410</name>
</gene>
<keyword evidence="1" id="KW-0238">DNA-binding</keyword>
<dbReference type="GeneID" id="95582027"/>
<keyword evidence="2" id="KW-1133">Transmembrane helix</keyword>
<organism evidence="4 5">
    <name type="scientific">Vagococcus carniphilus</name>
    <dbReference type="NCBI Taxonomy" id="218144"/>
    <lineage>
        <taxon>Bacteria</taxon>
        <taxon>Bacillati</taxon>
        <taxon>Bacillota</taxon>
        <taxon>Bacilli</taxon>
        <taxon>Lactobacillales</taxon>
        <taxon>Enterococcaceae</taxon>
        <taxon>Vagococcus</taxon>
    </lineage>
</organism>
<feature type="domain" description="HTH cro/C1-type" evidence="3">
    <location>
        <begin position="9"/>
        <end position="63"/>
    </location>
</feature>
<dbReference type="InterPro" id="IPR010982">
    <property type="entry name" value="Lambda_DNA-bd_dom_sf"/>
</dbReference>
<feature type="transmembrane region" description="Helical" evidence="2">
    <location>
        <begin position="95"/>
        <end position="118"/>
    </location>
</feature>
<feature type="transmembrane region" description="Helical" evidence="2">
    <location>
        <begin position="124"/>
        <end position="152"/>
    </location>
</feature>
<reference evidence="4 5" key="1">
    <citation type="submission" date="2017-05" db="EMBL/GenBank/DDBJ databases">
        <title>Vagococcus spp. assemblies.</title>
        <authorList>
            <person name="Gulvik C.A."/>
        </authorList>
    </citation>
    <scope>NUCLEOTIDE SEQUENCE [LARGE SCALE GENOMIC DNA]</scope>
    <source>
        <strain evidence="4 5">SS1714</strain>
    </source>
</reference>
<evidence type="ECO:0000256" key="1">
    <source>
        <dbReference type="ARBA" id="ARBA00023125"/>
    </source>
</evidence>
<keyword evidence="2" id="KW-0472">Membrane</keyword>
<dbReference type="PROSITE" id="PS50943">
    <property type="entry name" value="HTH_CROC1"/>
    <property type="match status" value="1"/>
</dbReference>
<dbReference type="SMART" id="SM00530">
    <property type="entry name" value="HTH_XRE"/>
    <property type="match status" value="1"/>
</dbReference>
<evidence type="ECO:0000256" key="2">
    <source>
        <dbReference type="SAM" id="Phobius"/>
    </source>
</evidence>
<evidence type="ECO:0000259" key="3">
    <source>
        <dbReference type="PROSITE" id="PS50943"/>
    </source>
</evidence>
<dbReference type="EMBL" id="NGKB01000008">
    <property type="protein sequence ID" value="RSU13691.1"/>
    <property type="molecule type" value="Genomic_DNA"/>
</dbReference>